<evidence type="ECO:0000256" key="1">
    <source>
        <dbReference type="ARBA" id="ARBA00022801"/>
    </source>
</evidence>
<feature type="region of interest" description="Disordered" evidence="2">
    <location>
        <begin position="160"/>
        <end position="190"/>
    </location>
</feature>
<sequence>MSWRPASQLTAVGTDAYQGDENKFQDVSHWLGVAGGFLSARPAPTNLAELRSWGATAVVTLLHGGERGIEVLRQGEERLGLKWQVAPVQPISNASRPVSAEDVVSFRTASLALEWLRQGEHVAVHCRAGFHRTGTFCYVLLRQSGKSPAEAMEALRTIADLAGDGDEDQEEATRLAREGRAGIPGPPRPT</sequence>
<reference evidence="4" key="1">
    <citation type="submission" date="2023-10" db="EMBL/GenBank/DDBJ databases">
        <authorList>
            <person name="Chen Y."/>
            <person name="Shah S."/>
            <person name="Dougan E. K."/>
            <person name="Thang M."/>
            <person name="Chan C."/>
        </authorList>
    </citation>
    <scope>NUCLEOTIDE SEQUENCE [LARGE SCALE GENOMIC DNA]</scope>
</reference>
<dbReference type="PROSITE" id="PS50056">
    <property type="entry name" value="TYR_PHOSPHATASE_2"/>
    <property type="match status" value="1"/>
</dbReference>
<accession>A0ABN9WA33</accession>
<organism evidence="4 5">
    <name type="scientific">Prorocentrum cordatum</name>
    <dbReference type="NCBI Taxonomy" id="2364126"/>
    <lineage>
        <taxon>Eukaryota</taxon>
        <taxon>Sar</taxon>
        <taxon>Alveolata</taxon>
        <taxon>Dinophyceae</taxon>
        <taxon>Prorocentrales</taxon>
        <taxon>Prorocentraceae</taxon>
        <taxon>Prorocentrum</taxon>
    </lineage>
</organism>
<keyword evidence="1" id="KW-0378">Hydrolase</keyword>
<comment type="caution">
    <text evidence="4">The sequence shown here is derived from an EMBL/GenBank/DDBJ whole genome shotgun (WGS) entry which is preliminary data.</text>
</comment>
<dbReference type="EMBL" id="CAUYUJ010018372">
    <property type="protein sequence ID" value="CAK0883090.1"/>
    <property type="molecule type" value="Genomic_DNA"/>
</dbReference>
<dbReference type="InterPro" id="IPR016130">
    <property type="entry name" value="Tyr_Pase_AS"/>
</dbReference>
<feature type="domain" description="Tyrosine specific protein phosphatases" evidence="3">
    <location>
        <begin position="101"/>
        <end position="156"/>
    </location>
</feature>
<feature type="compositionally biased region" description="Basic and acidic residues" evidence="2">
    <location>
        <begin position="171"/>
        <end position="180"/>
    </location>
</feature>
<evidence type="ECO:0000256" key="2">
    <source>
        <dbReference type="SAM" id="MobiDB-lite"/>
    </source>
</evidence>
<dbReference type="PROSITE" id="PS00383">
    <property type="entry name" value="TYR_PHOSPHATASE_1"/>
    <property type="match status" value="1"/>
</dbReference>
<dbReference type="Pfam" id="PF22784">
    <property type="entry name" value="PTP-SAK"/>
    <property type="match status" value="1"/>
</dbReference>
<dbReference type="InterPro" id="IPR057023">
    <property type="entry name" value="PTP-SAK"/>
</dbReference>
<dbReference type="InterPro" id="IPR000387">
    <property type="entry name" value="Tyr_Pase_dom"/>
</dbReference>
<evidence type="ECO:0000313" key="5">
    <source>
        <dbReference type="Proteomes" id="UP001189429"/>
    </source>
</evidence>
<evidence type="ECO:0000313" key="4">
    <source>
        <dbReference type="EMBL" id="CAK0883090.1"/>
    </source>
</evidence>
<protein>
    <recommendedName>
        <fullName evidence="3">Tyrosine specific protein phosphatases domain-containing protein</fullName>
    </recommendedName>
</protein>
<dbReference type="InterPro" id="IPR029021">
    <property type="entry name" value="Prot-tyrosine_phosphatase-like"/>
</dbReference>
<name>A0ABN9WA33_9DINO</name>
<dbReference type="SUPFAM" id="SSF52799">
    <property type="entry name" value="(Phosphotyrosine protein) phosphatases II"/>
    <property type="match status" value="1"/>
</dbReference>
<keyword evidence="5" id="KW-1185">Reference proteome</keyword>
<dbReference type="Proteomes" id="UP001189429">
    <property type="component" value="Unassembled WGS sequence"/>
</dbReference>
<proteinExistence type="predicted"/>
<evidence type="ECO:0000259" key="3">
    <source>
        <dbReference type="PROSITE" id="PS50056"/>
    </source>
</evidence>
<dbReference type="Gene3D" id="3.90.190.10">
    <property type="entry name" value="Protein tyrosine phosphatase superfamily"/>
    <property type="match status" value="1"/>
</dbReference>
<gene>
    <name evidence="4" type="ORF">PCOR1329_LOCUS65382</name>
</gene>